<dbReference type="EMBL" id="BJWL01000010">
    <property type="protein sequence ID" value="GFY94828.1"/>
    <property type="molecule type" value="Genomic_DNA"/>
</dbReference>
<dbReference type="GO" id="GO:0005886">
    <property type="term" value="C:plasma membrane"/>
    <property type="evidence" value="ECO:0007669"/>
    <property type="project" value="TreeGrafter"/>
</dbReference>
<keyword evidence="7" id="KW-1185">Reference proteome</keyword>
<feature type="coiled-coil region" evidence="2">
    <location>
        <begin position="143"/>
        <end position="170"/>
    </location>
</feature>
<dbReference type="OrthoDB" id="264603at2759"/>
<sequence>MQAHRLAPPDMICNDKFLVQSTVVPSGTTDEDITSSLFAKDAGRYVEENKLKVILVSPPNYPALSALNGTFKQAPPEDVEDSKMEKSEEVRPAKDVEYKTLKDVQEPATDVEHKRTKDAEEPAKDVEHETMKYEEELKLGTDIEEMKLKLSELKVKLSQAEVTISKLTEEGRSTAQERESIRQELVRQTFAMLHSLLIEYFSLRSKALFRSERGVRNVQIGFPFLFVCMVALISVTLGYVLHR</sequence>
<dbReference type="GO" id="GO:0090158">
    <property type="term" value="P:endoplasmic reticulum membrane organization"/>
    <property type="evidence" value="ECO:0007669"/>
    <property type="project" value="TreeGrafter"/>
</dbReference>
<comment type="similarity">
    <text evidence="1">Belongs to the VAMP-associated protein (VAP) (TC 9.B.17) family.</text>
</comment>
<dbReference type="Gene3D" id="2.60.40.10">
    <property type="entry name" value="Immunoglobulins"/>
    <property type="match status" value="1"/>
</dbReference>
<feature type="transmembrane region" description="Helical" evidence="4">
    <location>
        <begin position="220"/>
        <end position="241"/>
    </location>
</feature>
<evidence type="ECO:0000256" key="2">
    <source>
        <dbReference type="SAM" id="Coils"/>
    </source>
</evidence>
<proteinExistence type="inferred from homology"/>
<name>A0A7J0F810_9ERIC</name>
<dbReference type="SUPFAM" id="SSF49354">
    <property type="entry name" value="PapD-like"/>
    <property type="match status" value="1"/>
</dbReference>
<evidence type="ECO:0000313" key="6">
    <source>
        <dbReference type="EMBL" id="GFY94828.1"/>
    </source>
</evidence>
<evidence type="ECO:0000256" key="1">
    <source>
        <dbReference type="ARBA" id="ARBA00008932"/>
    </source>
</evidence>
<comment type="caution">
    <text evidence="6">The sequence shown here is derived from an EMBL/GenBank/DDBJ whole genome shotgun (WGS) entry which is preliminary data.</text>
</comment>
<keyword evidence="4" id="KW-0812">Transmembrane</keyword>
<organism evidence="6 7">
    <name type="scientific">Actinidia rufa</name>
    <dbReference type="NCBI Taxonomy" id="165716"/>
    <lineage>
        <taxon>Eukaryota</taxon>
        <taxon>Viridiplantae</taxon>
        <taxon>Streptophyta</taxon>
        <taxon>Embryophyta</taxon>
        <taxon>Tracheophyta</taxon>
        <taxon>Spermatophyta</taxon>
        <taxon>Magnoliopsida</taxon>
        <taxon>eudicotyledons</taxon>
        <taxon>Gunneridae</taxon>
        <taxon>Pentapetalae</taxon>
        <taxon>asterids</taxon>
        <taxon>Ericales</taxon>
        <taxon>Actinidiaceae</taxon>
        <taxon>Actinidia</taxon>
    </lineage>
</organism>
<protein>
    <submittedName>
        <fullName evidence="6">Vamp/synaptobrevin-associated protein 27-2</fullName>
    </submittedName>
</protein>
<gene>
    <name evidence="6" type="ORF">Acr_10g0002130</name>
</gene>
<accession>A0A7J0F810</accession>
<dbReference type="InterPro" id="IPR000535">
    <property type="entry name" value="MSP_dom"/>
</dbReference>
<keyword evidence="4" id="KW-1133">Transmembrane helix</keyword>
<keyword evidence="4" id="KW-0472">Membrane</keyword>
<feature type="region of interest" description="Disordered" evidence="3">
    <location>
        <begin position="106"/>
        <end position="125"/>
    </location>
</feature>
<evidence type="ECO:0000259" key="5">
    <source>
        <dbReference type="PROSITE" id="PS50202"/>
    </source>
</evidence>
<keyword evidence="2" id="KW-0175">Coiled coil</keyword>
<evidence type="ECO:0000313" key="7">
    <source>
        <dbReference type="Proteomes" id="UP000585474"/>
    </source>
</evidence>
<feature type="domain" description="MSP" evidence="5">
    <location>
        <begin position="1"/>
        <end position="56"/>
    </location>
</feature>
<reference evidence="6 7" key="1">
    <citation type="submission" date="2019-07" db="EMBL/GenBank/DDBJ databases">
        <title>De Novo Assembly of kiwifruit Actinidia rufa.</title>
        <authorList>
            <person name="Sugita-Konishi S."/>
            <person name="Sato K."/>
            <person name="Mori E."/>
            <person name="Abe Y."/>
            <person name="Kisaki G."/>
            <person name="Hamano K."/>
            <person name="Suezawa K."/>
            <person name="Otani M."/>
            <person name="Fukuda T."/>
            <person name="Manabe T."/>
            <person name="Gomi K."/>
            <person name="Tabuchi M."/>
            <person name="Akimitsu K."/>
            <person name="Kataoka I."/>
        </authorList>
    </citation>
    <scope>NUCLEOTIDE SEQUENCE [LARGE SCALE GENOMIC DNA]</scope>
    <source>
        <strain evidence="7">cv. Fuchu</strain>
    </source>
</reference>
<dbReference type="AlphaFoldDB" id="A0A7J0F810"/>
<dbReference type="GO" id="GO:0005789">
    <property type="term" value="C:endoplasmic reticulum membrane"/>
    <property type="evidence" value="ECO:0007669"/>
    <property type="project" value="InterPro"/>
</dbReference>
<dbReference type="InterPro" id="IPR013783">
    <property type="entry name" value="Ig-like_fold"/>
</dbReference>
<evidence type="ECO:0000256" key="3">
    <source>
        <dbReference type="SAM" id="MobiDB-lite"/>
    </source>
</evidence>
<dbReference type="PANTHER" id="PTHR10809:SF45">
    <property type="entry name" value="VESICLE-ASSOCIATED PROTEIN 2-2"/>
    <property type="match status" value="1"/>
</dbReference>
<dbReference type="InterPro" id="IPR016763">
    <property type="entry name" value="VAP"/>
</dbReference>
<dbReference type="GO" id="GO:0061817">
    <property type="term" value="P:endoplasmic reticulum-plasma membrane tethering"/>
    <property type="evidence" value="ECO:0007669"/>
    <property type="project" value="TreeGrafter"/>
</dbReference>
<dbReference type="InterPro" id="IPR008962">
    <property type="entry name" value="PapD-like_sf"/>
</dbReference>
<dbReference type="Proteomes" id="UP000585474">
    <property type="component" value="Unassembled WGS sequence"/>
</dbReference>
<dbReference type="PROSITE" id="PS50202">
    <property type="entry name" value="MSP"/>
    <property type="match status" value="1"/>
</dbReference>
<evidence type="ECO:0000256" key="4">
    <source>
        <dbReference type="SAM" id="Phobius"/>
    </source>
</evidence>
<dbReference type="PANTHER" id="PTHR10809">
    <property type="entry name" value="VESICLE-ASSOCIATED MEMBRANE PROTEIN-ASSOCIATED PROTEIN"/>
    <property type="match status" value="1"/>
</dbReference>